<sequence length="225" mass="26203">MVRGPESQFAHKIEKIRAEEGFTGGSVITKDQDDGTGNEYGPYAYLVSPPSHGREWFYLGKYNEEIDIEQRAKMDYKRLLFRRQEIGGRWDWEIGDPLSKSNKEILAGEREVDLEFPERGVYGMQFNELREAKQNGEGYQQAWIDTLFHRGSFNYANELQKQLLKKLLEELQEEINELHLEDGQELAGPELDLVFEKREEWGKIPSGYDRFQEAVDSGEEPTFIN</sequence>
<evidence type="ECO:0000313" key="2">
    <source>
        <dbReference type="EMBL" id="QIB75239.1"/>
    </source>
</evidence>
<proteinExistence type="predicted"/>
<organism evidence="2 3">
    <name type="scientific">Halogeometricum borinquense</name>
    <dbReference type="NCBI Taxonomy" id="60847"/>
    <lineage>
        <taxon>Archaea</taxon>
        <taxon>Methanobacteriati</taxon>
        <taxon>Methanobacteriota</taxon>
        <taxon>Stenosarchaea group</taxon>
        <taxon>Halobacteria</taxon>
        <taxon>Halobacteriales</taxon>
        <taxon>Haloferacaceae</taxon>
        <taxon>Halogeometricum</taxon>
    </lineage>
</organism>
<keyword evidence="1" id="KW-0175">Coiled coil</keyword>
<evidence type="ECO:0000313" key="3">
    <source>
        <dbReference type="Proteomes" id="UP000465846"/>
    </source>
</evidence>
<dbReference type="AlphaFoldDB" id="A0A6C0UMY0"/>
<protein>
    <submittedName>
        <fullName evidence="2">Uncharacterized protein</fullName>
    </submittedName>
</protein>
<evidence type="ECO:0000256" key="1">
    <source>
        <dbReference type="SAM" id="Coils"/>
    </source>
</evidence>
<name>A0A6C0UMY0_9EURY</name>
<dbReference type="GeneID" id="44080466"/>
<dbReference type="Proteomes" id="UP000465846">
    <property type="component" value="Chromosome"/>
</dbReference>
<feature type="coiled-coil region" evidence="1">
    <location>
        <begin position="157"/>
        <end position="184"/>
    </location>
</feature>
<dbReference type="EMBL" id="CP048739">
    <property type="protein sequence ID" value="QIB75239.1"/>
    <property type="molecule type" value="Genomic_DNA"/>
</dbReference>
<gene>
    <name evidence="2" type="ORF">G3I44_13655</name>
</gene>
<dbReference type="RefSeq" id="WP_163487030.1">
    <property type="nucleotide sequence ID" value="NZ_CP048739.1"/>
</dbReference>
<reference evidence="2 3" key="1">
    <citation type="submission" date="2020-02" db="EMBL/GenBank/DDBJ databases">
        <title>Whole genome sequence of Halogeometricum borinquense strain wsp4.</title>
        <authorList>
            <person name="Verma D.K."/>
            <person name="Gopal K."/>
            <person name="Prasad E.S."/>
        </authorList>
    </citation>
    <scope>NUCLEOTIDE SEQUENCE [LARGE SCALE GENOMIC DNA]</scope>
    <source>
        <strain evidence="3">wsp4</strain>
    </source>
</reference>
<accession>A0A6C0UMY0</accession>